<evidence type="ECO:0000313" key="2">
    <source>
        <dbReference type="Proteomes" id="UP000245626"/>
    </source>
</evidence>
<accession>A0ACD0NWM3</accession>
<evidence type="ECO:0000313" key="1">
    <source>
        <dbReference type="EMBL" id="PWN50130.1"/>
    </source>
</evidence>
<dbReference type="Proteomes" id="UP000245626">
    <property type="component" value="Unassembled WGS sequence"/>
</dbReference>
<reference evidence="1 2" key="1">
    <citation type="journal article" date="2018" name="Mol. Biol. Evol.">
        <title>Broad Genomic Sampling Reveals a Smut Pathogenic Ancestry of the Fungal Clade Ustilaginomycotina.</title>
        <authorList>
            <person name="Kijpornyongpan T."/>
            <person name="Mondo S.J."/>
            <person name="Barry K."/>
            <person name="Sandor L."/>
            <person name="Lee J."/>
            <person name="Lipzen A."/>
            <person name="Pangilinan J."/>
            <person name="LaButti K."/>
            <person name="Hainaut M."/>
            <person name="Henrissat B."/>
            <person name="Grigoriev I.V."/>
            <person name="Spatafora J.W."/>
            <person name="Aime M.C."/>
        </authorList>
    </citation>
    <scope>NUCLEOTIDE SEQUENCE [LARGE SCALE GENOMIC DNA]</scope>
    <source>
        <strain evidence="1 2">SA 807</strain>
    </source>
</reference>
<name>A0ACD0NWM3_9BASI</name>
<keyword evidence="2" id="KW-1185">Reference proteome</keyword>
<sequence length="135" mass="14190">MSQCPLGFKGAIPKGHPPIPGAASSGASSPSDASSEAQQVKGNDSSQARDFISLSNPNFLILLDVAFLLAVVLLVRNWDRVAHLARGLGFGGGGGTFKEPATTMRRRGPNFPPHTRWGIRPIIGTANRLGTDGCR</sequence>
<gene>
    <name evidence="1" type="ORF">IE53DRAFT_110352</name>
</gene>
<organism evidence="1 2">
    <name type="scientific">Violaceomyces palustris</name>
    <dbReference type="NCBI Taxonomy" id="1673888"/>
    <lineage>
        <taxon>Eukaryota</taxon>
        <taxon>Fungi</taxon>
        <taxon>Dikarya</taxon>
        <taxon>Basidiomycota</taxon>
        <taxon>Ustilaginomycotina</taxon>
        <taxon>Ustilaginomycetes</taxon>
        <taxon>Violaceomycetales</taxon>
        <taxon>Violaceomycetaceae</taxon>
        <taxon>Violaceomyces</taxon>
    </lineage>
</organism>
<proteinExistence type="predicted"/>
<dbReference type="EMBL" id="KZ819966">
    <property type="protein sequence ID" value="PWN50130.1"/>
    <property type="molecule type" value="Genomic_DNA"/>
</dbReference>
<protein>
    <submittedName>
        <fullName evidence="1">Uncharacterized protein</fullName>
    </submittedName>
</protein>